<name>A0AAD3RWI9_NEPGR</name>
<evidence type="ECO:0000256" key="2">
    <source>
        <dbReference type="SAM" id="MobiDB-lite"/>
    </source>
</evidence>
<reference evidence="3" key="1">
    <citation type="submission" date="2023-05" db="EMBL/GenBank/DDBJ databases">
        <title>Nepenthes gracilis genome sequencing.</title>
        <authorList>
            <person name="Fukushima K."/>
        </authorList>
    </citation>
    <scope>NUCLEOTIDE SEQUENCE</scope>
    <source>
        <strain evidence="3">SING2019-196</strain>
    </source>
</reference>
<keyword evidence="1" id="KW-0175">Coiled coil</keyword>
<dbReference type="PANTHER" id="PTHR38160">
    <property type="entry name" value="ZINC FINGER CCCH DOMAIN-CONTAINING PROTEIN 40"/>
    <property type="match status" value="1"/>
</dbReference>
<gene>
    <name evidence="3" type="ORF">Nepgr_000510</name>
</gene>
<feature type="compositionally biased region" description="Basic and acidic residues" evidence="2">
    <location>
        <begin position="182"/>
        <end position="191"/>
    </location>
</feature>
<evidence type="ECO:0008006" key="5">
    <source>
        <dbReference type="Google" id="ProtNLM"/>
    </source>
</evidence>
<evidence type="ECO:0000313" key="3">
    <source>
        <dbReference type="EMBL" id="GMG98670.1"/>
    </source>
</evidence>
<dbReference type="InterPro" id="IPR045868">
    <property type="entry name" value="Znf_C3H13/40"/>
</dbReference>
<organism evidence="3 4">
    <name type="scientific">Nepenthes gracilis</name>
    <name type="common">Slender pitcher plant</name>
    <dbReference type="NCBI Taxonomy" id="150966"/>
    <lineage>
        <taxon>Eukaryota</taxon>
        <taxon>Viridiplantae</taxon>
        <taxon>Streptophyta</taxon>
        <taxon>Embryophyta</taxon>
        <taxon>Tracheophyta</taxon>
        <taxon>Spermatophyta</taxon>
        <taxon>Magnoliopsida</taxon>
        <taxon>eudicotyledons</taxon>
        <taxon>Gunneridae</taxon>
        <taxon>Pentapetalae</taxon>
        <taxon>Caryophyllales</taxon>
        <taxon>Nepenthaceae</taxon>
        <taxon>Nepenthes</taxon>
    </lineage>
</organism>
<dbReference type="AlphaFoldDB" id="A0AAD3RWI9"/>
<evidence type="ECO:0000256" key="1">
    <source>
        <dbReference type="SAM" id="Coils"/>
    </source>
</evidence>
<comment type="caution">
    <text evidence="3">The sequence shown here is derived from an EMBL/GenBank/DDBJ whole genome shotgun (WGS) entry which is preliminary data.</text>
</comment>
<evidence type="ECO:0000313" key="4">
    <source>
        <dbReference type="Proteomes" id="UP001279734"/>
    </source>
</evidence>
<feature type="coiled-coil region" evidence="1">
    <location>
        <begin position="222"/>
        <end position="287"/>
    </location>
</feature>
<keyword evidence="4" id="KW-1185">Reference proteome</keyword>
<accession>A0AAD3RWI9</accession>
<dbReference type="GO" id="GO:0046872">
    <property type="term" value="F:metal ion binding"/>
    <property type="evidence" value="ECO:0007669"/>
    <property type="project" value="InterPro"/>
</dbReference>
<proteinExistence type="predicted"/>
<protein>
    <recommendedName>
        <fullName evidence="5">Zinc finger CCCH domain-containing protein 13</fullName>
    </recommendedName>
</protein>
<feature type="region of interest" description="Disordered" evidence="2">
    <location>
        <begin position="108"/>
        <end position="193"/>
    </location>
</feature>
<sequence>MMASGKEELRLGRVKRVDEASQPIHKSKMFSALVEQCQKTNAAFGRTVQQYRAGLYTPCHVSHPSLKENRISSCCYISVSLLMSEGHCGRQTCSFAHGEAELRRYSGSFNGRQANRSNDLRNRLDRRRSPLHKYSPVRDARGRHRLHGYSPPNTLGRRRKRQHVDGQSDFSGSLKASDGTEDEGKQKHASSESRGVLWEQLKQVKFDLDLLVDQKHQIEVELEGRGQEADNLSSRIQDLEAQLTDERENCKRIVSKIKKFIGAHNHYARLQDELKRSQVRVDKLVVDFSLDSSQPGAIEEDACNVLSDGETTVNHLSSRLTEKKENAYTAKKRFYLKKEAVEGSKSANLSKKGHVVGDQEASPWNTQHIQFNDNREADVVNKKKAIERPDFDKGKPKRPKDAFKGAISSDKVKGLESNLAMPPTGMAAHAADEFNELVETEEQTVMVETISTVVENGGAYEVAGLLLPPLPPVSQNNYLQYKGDDDDVDVDGLEEELMEVDIV</sequence>
<dbReference type="EMBL" id="BSYO01000001">
    <property type="protein sequence ID" value="GMG98670.1"/>
    <property type="molecule type" value="Genomic_DNA"/>
</dbReference>
<dbReference type="PANTHER" id="PTHR38160:SF1">
    <property type="entry name" value="ZINC FINGER CCCH DOMAIN-CONTAINING PROTEIN 40"/>
    <property type="match status" value="1"/>
</dbReference>
<dbReference type="Proteomes" id="UP001279734">
    <property type="component" value="Unassembled WGS sequence"/>
</dbReference>